<dbReference type="CDD" id="cd00761">
    <property type="entry name" value="Glyco_tranf_GTA_type"/>
    <property type="match status" value="1"/>
</dbReference>
<dbReference type="EMBL" id="CP157802">
    <property type="protein sequence ID" value="XBQ19572.1"/>
    <property type="molecule type" value="Genomic_DNA"/>
</dbReference>
<evidence type="ECO:0000259" key="2">
    <source>
        <dbReference type="Pfam" id="PF00535"/>
    </source>
</evidence>
<dbReference type="PANTHER" id="PTHR43646">
    <property type="entry name" value="GLYCOSYLTRANSFERASE"/>
    <property type="match status" value="1"/>
</dbReference>
<sequence>MDIVDFVIPHMGRPEMLEETVRSILAQSSIERVASITVVTKNKQPLPLDAHVKLNILYAPDAASISEQRNRGVAAGRAPLIAFLDADIGLAGNWLEVCSGLMAEKSDRVLVSAMQKSSKSAGRVERLRTALSNVSMDEPVQFLPGRNLLVKRSAHEQVGGFPEHLQTCEDYFYTEQLSRLGELYYTSRTHYVHLGEDKSLRQTFTKEIWRSEYNLLSLAGRTVPLREWPSILLPFWMVLGFVVLIAGMYSRPLIVAGAIMLSVPACLYSARLYTKPSNDQPLPFLLLFYTVYFLARAAGTVKGTRLLLKRKLTE</sequence>
<keyword evidence="1" id="KW-0472">Membrane</keyword>
<dbReference type="AlphaFoldDB" id="A0AAU7MMT7"/>
<reference evidence="3" key="1">
    <citation type="submission" date="2024-05" db="EMBL/GenBank/DDBJ databases">
        <title>Draft Genome Sequences of Flagellimonas sp. MMG031 and Marinobacter sp. MMG032 Isolated from the dinoflagellate Symbiodinium pilosum.</title>
        <authorList>
            <person name="Shikuma N.J."/>
            <person name="Farrell M.V."/>
        </authorList>
    </citation>
    <scope>NUCLEOTIDE SEQUENCE</scope>
    <source>
        <strain evidence="3">MMG032</strain>
    </source>
</reference>
<organism evidence="3">
    <name type="scientific">Marinobacter sp. MMG032</name>
    <dbReference type="NCBI Taxonomy" id="3158548"/>
    <lineage>
        <taxon>Bacteria</taxon>
        <taxon>Pseudomonadati</taxon>
        <taxon>Pseudomonadota</taxon>
        <taxon>Gammaproteobacteria</taxon>
        <taxon>Pseudomonadales</taxon>
        <taxon>Marinobacteraceae</taxon>
        <taxon>Marinobacter</taxon>
    </lineage>
</organism>
<feature type="domain" description="Glycosyltransferase 2-like" evidence="2">
    <location>
        <begin position="6"/>
        <end position="158"/>
    </location>
</feature>
<evidence type="ECO:0000313" key="3">
    <source>
        <dbReference type="EMBL" id="XBQ19572.1"/>
    </source>
</evidence>
<proteinExistence type="predicted"/>
<dbReference type="InterPro" id="IPR029044">
    <property type="entry name" value="Nucleotide-diphossugar_trans"/>
</dbReference>
<feature type="transmembrane region" description="Helical" evidence="1">
    <location>
        <begin position="282"/>
        <end position="301"/>
    </location>
</feature>
<evidence type="ECO:0000256" key="1">
    <source>
        <dbReference type="SAM" id="Phobius"/>
    </source>
</evidence>
<name>A0AAU7MMT7_9GAMM</name>
<dbReference type="RefSeq" id="WP_349343058.1">
    <property type="nucleotide sequence ID" value="NZ_CP157802.1"/>
</dbReference>
<accession>A0AAU7MMT7</accession>
<dbReference type="Gene3D" id="3.90.550.10">
    <property type="entry name" value="Spore Coat Polysaccharide Biosynthesis Protein SpsA, Chain A"/>
    <property type="match status" value="1"/>
</dbReference>
<feature type="transmembrane region" description="Helical" evidence="1">
    <location>
        <begin position="228"/>
        <end position="246"/>
    </location>
</feature>
<keyword evidence="1" id="KW-1133">Transmembrane helix</keyword>
<dbReference type="Pfam" id="PF00535">
    <property type="entry name" value="Glycos_transf_2"/>
    <property type="match status" value="1"/>
</dbReference>
<gene>
    <name evidence="3" type="ORF">ABNF92_19375</name>
</gene>
<keyword evidence="1" id="KW-0812">Transmembrane</keyword>
<feature type="transmembrane region" description="Helical" evidence="1">
    <location>
        <begin position="253"/>
        <end position="270"/>
    </location>
</feature>
<dbReference type="InterPro" id="IPR001173">
    <property type="entry name" value="Glyco_trans_2-like"/>
</dbReference>
<protein>
    <submittedName>
        <fullName evidence="3">Glycosyltransferase family 2 protein</fullName>
    </submittedName>
</protein>
<dbReference type="SUPFAM" id="SSF53448">
    <property type="entry name" value="Nucleotide-diphospho-sugar transferases"/>
    <property type="match status" value="1"/>
</dbReference>
<dbReference type="PANTHER" id="PTHR43646:SF6">
    <property type="entry name" value="PRE-MYCOFACTOCIN GLYCOSYLTRANSFERASE"/>
    <property type="match status" value="1"/>
</dbReference>
<dbReference type="KEGG" id="mamm:ABNF92_19375"/>